<dbReference type="PANTHER" id="PTHR23155">
    <property type="entry name" value="DISEASE RESISTANCE PROTEIN RP"/>
    <property type="match status" value="1"/>
</dbReference>
<evidence type="ECO:0000256" key="3">
    <source>
        <dbReference type="ARBA" id="ARBA00008894"/>
    </source>
</evidence>
<reference evidence="14 15" key="1">
    <citation type="journal article" date="2017" name="Genome Biol.">
        <title>New reference genome sequences of hot pepper reveal the massive evolution of plant disease-resistance genes by retroduplication.</title>
        <authorList>
            <person name="Kim S."/>
            <person name="Park J."/>
            <person name="Yeom S.I."/>
            <person name="Kim Y.M."/>
            <person name="Seo E."/>
            <person name="Kim K.T."/>
            <person name="Kim M.S."/>
            <person name="Lee J.M."/>
            <person name="Cheong K."/>
            <person name="Shin H.S."/>
            <person name="Kim S.B."/>
            <person name="Han K."/>
            <person name="Lee J."/>
            <person name="Park M."/>
            <person name="Lee H.A."/>
            <person name="Lee H.Y."/>
            <person name="Lee Y."/>
            <person name="Oh S."/>
            <person name="Lee J.H."/>
            <person name="Choi E."/>
            <person name="Choi E."/>
            <person name="Lee S.E."/>
            <person name="Jeon J."/>
            <person name="Kim H."/>
            <person name="Choi G."/>
            <person name="Song H."/>
            <person name="Lee J."/>
            <person name="Lee S.C."/>
            <person name="Kwon J.K."/>
            <person name="Lee H.Y."/>
            <person name="Koo N."/>
            <person name="Hong Y."/>
            <person name="Kim R.W."/>
            <person name="Kang W.H."/>
            <person name="Huh J.H."/>
            <person name="Kang B.C."/>
            <person name="Yang T.J."/>
            <person name="Lee Y.H."/>
            <person name="Bennetzen J.L."/>
            <person name="Choi D."/>
        </authorList>
    </citation>
    <scope>NUCLEOTIDE SEQUENCE [LARGE SCALE GENOMIC DNA]</scope>
    <source>
        <strain evidence="15">cv. PBC81</strain>
    </source>
</reference>
<evidence type="ECO:0000256" key="7">
    <source>
        <dbReference type="ARBA" id="ARBA00022741"/>
    </source>
</evidence>
<evidence type="ECO:0000256" key="4">
    <source>
        <dbReference type="ARBA" id="ARBA00022490"/>
    </source>
</evidence>
<keyword evidence="11" id="KW-0472">Membrane</keyword>
<accession>A0A2G2X302</accession>
<evidence type="ECO:0000256" key="10">
    <source>
        <dbReference type="ARBA" id="ARBA00023054"/>
    </source>
</evidence>
<evidence type="ECO:0000256" key="8">
    <source>
        <dbReference type="ARBA" id="ARBA00022821"/>
    </source>
</evidence>
<dbReference type="InterPro" id="IPR042197">
    <property type="entry name" value="Apaf_helical"/>
</dbReference>
<evidence type="ECO:0000313" key="15">
    <source>
        <dbReference type="Proteomes" id="UP000224567"/>
    </source>
</evidence>
<evidence type="ECO:0000256" key="11">
    <source>
        <dbReference type="ARBA" id="ARBA00023136"/>
    </source>
</evidence>
<proteinExistence type="inferred from homology"/>
<organism evidence="14 15">
    <name type="scientific">Capsicum baccatum</name>
    <name type="common">Peruvian pepper</name>
    <dbReference type="NCBI Taxonomy" id="33114"/>
    <lineage>
        <taxon>Eukaryota</taxon>
        <taxon>Viridiplantae</taxon>
        <taxon>Streptophyta</taxon>
        <taxon>Embryophyta</taxon>
        <taxon>Tracheophyta</taxon>
        <taxon>Spermatophyta</taxon>
        <taxon>Magnoliopsida</taxon>
        <taxon>eudicotyledons</taxon>
        <taxon>Gunneridae</taxon>
        <taxon>Pentapetalae</taxon>
        <taxon>asterids</taxon>
        <taxon>lamiids</taxon>
        <taxon>Solanales</taxon>
        <taxon>Solanaceae</taxon>
        <taxon>Solanoideae</taxon>
        <taxon>Capsiceae</taxon>
        <taxon>Capsicum</taxon>
    </lineage>
</organism>
<dbReference type="OrthoDB" id="597327at2759"/>
<dbReference type="GO" id="GO:0098542">
    <property type="term" value="P:defense response to other organism"/>
    <property type="evidence" value="ECO:0007669"/>
    <property type="project" value="TreeGrafter"/>
</dbReference>
<name>A0A2G2X302_CAPBA</name>
<reference evidence="15" key="2">
    <citation type="journal article" date="2017" name="J. Anim. Genet.">
        <title>Multiple reference genome sequences of hot pepper reveal the massive evolution of plant disease resistance genes by retroduplication.</title>
        <authorList>
            <person name="Kim S."/>
            <person name="Park J."/>
            <person name="Yeom S.-I."/>
            <person name="Kim Y.-M."/>
            <person name="Seo E."/>
            <person name="Kim K.-T."/>
            <person name="Kim M.-S."/>
            <person name="Lee J.M."/>
            <person name="Cheong K."/>
            <person name="Shin H.-S."/>
            <person name="Kim S.-B."/>
            <person name="Han K."/>
            <person name="Lee J."/>
            <person name="Park M."/>
            <person name="Lee H.-A."/>
            <person name="Lee H.-Y."/>
            <person name="Lee Y."/>
            <person name="Oh S."/>
            <person name="Lee J.H."/>
            <person name="Choi E."/>
            <person name="Choi E."/>
            <person name="Lee S.E."/>
            <person name="Jeon J."/>
            <person name="Kim H."/>
            <person name="Choi G."/>
            <person name="Song H."/>
            <person name="Lee J."/>
            <person name="Lee S.-C."/>
            <person name="Kwon J.-K."/>
            <person name="Lee H.-Y."/>
            <person name="Koo N."/>
            <person name="Hong Y."/>
            <person name="Kim R.W."/>
            <person name="Kang W.-H."/>
            <person name="Huh J.H."/>
            <person name="Kang B.-C."/>
            <person name="Yang T.-J."/>
            <person name="Lee Y.-H."/>
            <person name="Bennetzen J.L."/>
            <person name="Choi D."/>
        </authorList>
    </citation>
    <scope>NUCLEOTIDE SEQUENCE [LARGE SCALE GENOMIC DNA]</scope>
    <source>
        <strain evidence="15">cv. PBC81</strain>
    </source>
</reference>
<comment type="caution">
    <text evidence="14">The sequence shown here is derived from an EMBL/GenBank/DDBJ whole genome shotgun (WGS) entry which is preliminary data.</text>
</comment>
<keyword evidence="10" id="KW-0175">Coiled coil</keyword>
<dbReference type="Proteomes" id="UP000224567">
    <property type="component" value="Unassembled WGS sequence"/>
</dbReference>
<dbReference type="AlphaFoldDB" id="A0A2G2X302"/>
<keyword evidence="9" id="KW-0067">ATP-binding</keyword>
<dbReference type="InterPro" id="IPR044974">
    <property type="entry name" value="Disease_R_plants"/>
</dbReference>
<evidence type="ECO:0000256" key="2">
    <source>
        <dbReference type="ARBA" id="ARBA00004496"/>
    </source>
</evidence>
<dbReference type="Gene3D" id="1.10.8.430">
    <property type="entry name" value="Helical domain of apoptotic protease-activating factors"/>
    <property type="match status" value="1"/>
</dbReference>
<evidence type="ECO:0000259" key="12">
    <source>
        <dbReference type="Pfam" id="PF00931"/>
    </source>
</evidence>
<keyword evidence="7" id="KW-0547">Nucleotide-binding</keyword>
<dbReference type="Gene3D" id="3.40.50.300">
    <property type="entry name" value="P-loop containing nucleotide triphosphate hydrolases"/>
    <property type="match status" value="1"/>
</dbReference>
<dbReference type="GO" id="GO:0016020">
    <property type="term" value="C:membrane"/>
    <property type="evidence" value="ECO:0007669"/>
    <property type="project" value="UniProtKB-SubCell"/>
</dbReference>
<evidence type="ECO:0000256" key="6">
    <source>
        <dbReference type="ARBA" id="ARBA00022737"/>
    </source>
</evidence>
<dbReference type="GO" id="GO:0005737">
    <property type="term" value="C:cytoplasm"/>
    <property type="evidence" value="ECO:0007669"/>
    <property type="project" value="UniProtKB-SubCell"/>
</dbReference>
<keyword evidence="8" id="KW-0611">Plant defense</keyword>
<keyword evidence="4" id="KW-0963">Cytoplasm</keyword>
<comment type="subcellular location">
    <subcellularLocation>
        <location evidence="2">Cytoplasm</location>
    </subcellularLocation>
    <subcellularLocation>
        <location evidence="1">Membrane</location>
        <topology evidence="1">Peripheral membrane protein</topology>
    </subcellularLocation>
</comment>
<dbReference type="GO" id="GO:0043531">
    <property type="term" value="F:ADP binding"/>
    <property type="evidence" value="ECO:0007669"/>
    <property type="project" value="InterPro"/>
</dbReference>
<evidence type="ECO:0000256" key="5">
    <source>
        <dbReference type="ARBA" id="ARBA00022614"/>
    </source>
</evidence>
<dbReference type="Pfam" id="PF00931">
    <property type="entry name" value="NB-ARC"/>
    <property type="match status" value="1"/>
</dbReference>
<dbReference type="InterPro" id="IPR027417">
    <property type="entry name" value="P-loop_NTPase"/>
</dbReference>
<comment type="similarity">
    <text evidence="3">Belongs to the disease resistance NB-LRR family.</text>
</comment>
<sequence length="401" mass="46170">MLQKSLKVKRYLIVLVDMWKTDAWDDVRLCFPNENKGSGILLTTRNNEVACYAATENRSLMMGFMDQDESWNLFKSAAFSNEALPYEFQTVGKKIADECHGVLLTIIVVAGLLKSKWIIEDWKSVAKDVKSFVTNDPDEQCSRVLGLSYNHLTRGLKTCLLYFGIFSEDTEIPVKRLMGLWIADGFLNLENDLEGEAEKCLQDLINRCLVVVSKKSRDETKIISCKEVIMGIQKVKKLGINGDVDGRECFKEWYPNVGGFTRLKLLLIEENYLKRWKAANDNFPVLECLLLRYCFHLKETPIEFAEIHSLQLIELDRCLHELGESATRIQQEQEELRNNPMDDRIFNPCKSIFIKIKQTTSKRKNKNTQLYVEILAGKTTGKGRGGFTMKGEEYNVERRNF</sequence>
<dbReference type="Pfam" id="PF23559">
    <property type="entry name" value="WHD_DRP"/>
    <property type="match status" value="1"/>
</dbReference>
<evidence type="ECO:0000313" key="14">
    <source>
        <dbReference type="EMBL" id="PHT51831.1"/>
    </source>
</evidence>
<dbReference type="PANTHER" id="PTHR23155:SF1152">
    <property type="entry name" value="AAA+ ATPASE DOMAIN-CONTAINING PROTEIN"/>
    <property type="match status" value="1"/>
</dbReference>
<keyword evidence="5" id="KW-0433">Leucine-rich repeat</keyword>
<evidence type="ECO:0000259" key="13">
    <source>
        <dbReference type="Pfam" id="PF23559"/>
    </source>
</evidence>
<dbReference type="InterPro" id="IPR002182">
    <property type="entry name" value="NB-ARC"/>
</dbReference>
<keyword evidence="15" id="KW-1185">Reference proteome</keyword>
<dbReference type="SUPFAM" id="SSF52540">
    <property type="entry name" value="P-loop containing nucleoside triphosphate hydrolases"/>
    <property type="match status" value="1"/>
</dbReference>
<dbReference type="Gene3D" id="1.10.10.10">
    <property type="entry name" value="Winged helix-like DNA-binding domain superfamily/Winged helix DNA-binding domain"/>
    <property type="match status" value="1"/>
</dbReference>
<dbReference type="STRING" id="33114.A0A2G2X302"/>
<evidence type="ECO:0000256" key="1">
    <source>
        <dbReference type="ARBA" id="ARBA00004170"/>
    </source>
</evidence>
<keyword evidence="6" id="KW-0677">Repeat</keyword>
<dbReference type="SUPFAM" id="SSF52058">
    <property type="entry name" value="L domain-like"/>
    <property type="match status" value="1"/>
</dbReference>
<gene>
    <name evidence="14" type="ORF">CQW23_06293</name>
</gene>
<protein>
    <submittedName>
        <fullName evidence="14">Uncharacterized protein</fullName>
    </submittedName>
</protein>
<feature type="domain" description="Disease resistance protein winged helix" evidence="13">
    <location>
        <begin position="165"/>
        <end position="225"/>
    </location>
</feature>
<feature type="domain" description="NB-ARC" evidence="12">
    <location>
        <begin position="1"/>
        <end position="82"/>
    </location>
</feature>
<dbReference type="EMBL" id="MLFT02000003">
    <property type="protein sequence ID" value="PHT51831.1"/>
    <property type="molecule type" value="Genomic_DNA"/>
</dbReference>
<dbReference type="GO" id="GO:0005524">
    <property type="term" value="F:ATP binding"/>
    <property type="evidence" value="ECO:0007669"/>
    <property type="project" value="UniProtKB-KW"/>
</dbReference>
<dbReference type="InterPro" id="IPR058922">
    <property type="entry name" value="WHD_DRP"/>
</dbReference>
<dbReference type="InterPro" id="IPR036388">
    <property type="entry name" value="WH-like_DNA-bd_sf"/>
</dbReference>
<evidence type="ECO:0000256" key="9">
    <source>
        <dbReference type="ARBA" id="ARBA00022840"/>
    </source>
</evidence>